<keyword evidence="2" id="KW-0813">Transport</keyword>
<feature type="signal peptide" evidence="5">
    <location>
        <begin position="1"/>
        <end position="21"/>
    </location>
</feature>
<dbReference type="SUPFAM" id="SSF53850">
    <property type="entry name" value="Periplasmic binding protein-like II"/>
    <property type="match status" value="1"/>
</dbReference>
<protein>
    <submittedName>
        <fullName evidence="6">Arabinogalactan oligomer/maltooligosaccharide transport system substrate-binding protein</fullName>
    </submittedName>
</protein>
<evidence type="ECO:0000256" key="5">
    <source>
        <dbReference type="SAM" id="SignalP"/>
    </source>
</evidence>
<dbReference type="Gene3D" id="3.40.190.10">
    <property type="entry name" value="Periplasmic binding protein-like II"/>
    <property type="match status" value="2"/>
</dbReference>
<reference evidence="6 7" key="1">
    <citation type="submission" date="2021-01" db="EMBL/GenBank/DDBJ databases">
        <title>Genomic Encyclopedia of Type Strains, Phase IV (KMG-IV): sequencing the most valuable type-strain genomes for metagenomic binning, comparative biology and taxonomic classification.</title>
        <authorList>
            <person name="Goeker M."/>
        </authorList>
    </citation>
    <scope>NUCLEOTIDE SEQUENCE [LARGE SCALE GENOMIC DNA]</scope>
    <source>
        <strain evidence="6 7">DSM 24436</strain>
    </source>
</reference>
<dbReference type="Proteomes" id="UP000767854">
    <property type="component" value="Unassembled WGS sequence"/>
</dbReference>
<evidence type="ECO:0000256" key="2">
    <source>
        <dbReference type="ARBA" id="ARBA00022448"/>
    </source>
</evidence>
<dbReference type="PROSITE" id="PS51257">
    <property type="entry name" value="PROKAR_LIPOPROTEIN"/>
    <property type="match status" value="1"/>
</dbReference>
<dbReference type="PANTHER" id="PTHR30061">
    <property type="entry name" value="MALTOSE-BINDING PERIPLASMIC PROTEIN"/>
    <property type="match status" value="1"/>
</dbReference>
<comment type="caution">
    <text evidence="6">The sequence shown here is derived from an EMBL/GenBank/DDBJ whole genome shotgun (WGS) entry which is preliminary data.</text>
</comment>
<organism evidence="6 7">
    <name type="scientific">Fusibacter tunisiensis</name>
    <dbReference type="NCBI Taxonomy" id="1008308"/>
    <lineage>
        <taxon>Bacteria</taxon>
        <taxon>Bacillati</taxon>
        <taxon>Bacillota</taxon>
        <taxon>Clostridia</taxon>
        <taxon>Eubacteriales</taxon>
        <taxon>Eubacteriales Family XII. Incertae Sedis</taxon>
        <taxon>Fusibacter</taxon>
    </lineage>
</organism>
<name>A0ABS2MN07_9FIRM</name>
<dbReference type="PANTHER" id="PTHR30061:SF50">
    <property type="entry name" value="MALTOSE_MALTODEXTRIN-BINDING PERIPLASMIC PROTEIN"/>
    <property type="match status" value="1"/>
</dbReference>
<keyword evidence="7" id="KW-1185">Reference proteome</keyword>
<evidence type="ECO:0000256" key="1">
    <source>
        <dbReference type="ARBA" id="ARBA00008520"/>
    </source>
</evidence>
<sequence length="453" mass="49012">MKKFMSLLLIAVLMLAMVACGSDESDAPVAEATTSAGENTPEETEAPEVESIEATISVQVESSWLEYYQAAADRVKAAHPNATINFIETGSFDHLDVLDSTDVTNPDVADVFALPADRIYGLSQNEVLASLDALTMAANIGGFDNYDAGLGGNFNINGDYLAFPMNIETLINFANSANAETAGVDLSQTIEFTELDKEGMLIPVFDAWFGVAVANSAQIEFLGMNEDGTLYSDLTEDFANLPAEKQGVFTALFNYWSAHNEAGTSLWDADAAWGYMDTEFSTGGNNVVRLEGPWSTGSLSNLAGEGADLEILPINQVTVNGLPLAHWKGGWGLGVNARVEGNDDQMALATAMIEEIMNTEYAVDFFNATGKIMENVDASVYMNSDMNETDKLVVEAVIESYQDAPARPLFTEWGSVWDTWKNGMLSWSAVQPTTVEEAYAEVQASFKAMMLNF</sequence>
<accession>A0ABS2MN07</accession>
<dbReference type="EMBL" id="JAFBDT010000001">
    <property type="protein sequence ID" value="MBM7560791.1"/>
    <property type="molecule type" value="Genomic_DNA"/>
</dbReference>
<feature type="chain" id="PRO_5046699173" evidence="5">
    <location>
        <begin position="22"/>
        <end position="453"/>
    </location>
</feature>
<evidence type="ECO:0000256" key="4">
    <source>
        <dbReference type="SAM" id="MobiDB-lite"/>
    </source>
</evidence>
<evidence type="ECO:0000313" key="6">
    <source>
        <dbReference type="EMBL" id="MBM7560791.1"/>
    </source>
</evidence>
<feature type="region of interest" description="Disordered" evidence="4">
    <location>
        <begin position="29"/>
        <end position="50"/>
    </location>
</feature>
<feature type="compositionally biased region" description="Acidic residues" evidence="4">
    <location>
        <begin position="40"/>
        <end position="50"/>
    </location>
</feature>
<dbReference type="RefSeq" id="WP_204661467.1">
    <property type="nucleotide sequence ID" value="NZ_JAFBDT010000001.1"/>
</dbReference>
<evidence type="ECO:0000313" key="7">
    <source>
        <dbReference type="Proteomes" id="UP000767854"/>
    </source>
</evidence>
<proteinExistence type="inferred from homology"/>
<evidence type="ECO:0000256" key="3">
    <source>
        <dbReference type="ARBA" id="ARBA00022729"/>
    </source>
</evidence>
<comment type="similarity">
    <text evidence="1">Belongs to the bacterial solute-binding protein 1 family.</text>
</comment>
<keyword evidence="3 5" id="KW-0732">Signal</keyword>
<gene>
    <name evidence="6" type="ORF">JOC49_000300</name>
</gene>